<name>E4YMI6_OIKDI</name>
<feature type="domain" description="Glycoside hydrolase family 31 TIM barrel" evidence="5">
    <location>
        <begin position="316"/>
        <end position="692"/>
    </location>
</feature>
<dbReference type="InterPro" id="IPR011013">
    <property type="entry name" value="Gal_mutarotase_sf_dom"/>
</dbReference>
<keyword evidence="4" id="KW-0378">Hydrolase</keyword>
<dbReference type="SUPFAM" id="SSF51445">
    <property type="entry name" value="(Trans)glycosidases"/>
    <property type="match status" value="1"/>
</dbReference>
<dbReference type="GO" id="GO:0020037">
    <property type="term" value="F:heme binding"/>
    <property type="evidence" value="ECO:0007669"/>
    <property type="project" value="InterPro"/>
</dbReference>
<evidence type="ECO:0000259" key="5">
    <source>
        <dbReference type="Pfam" id="PF01055"/>
    </source>
</evidence>
<proteinExistence type="inferred from homology"/>
<dbReference type="PANTHER" id="PTHR22762">
    <property type="entry name" value="ALPHA-GLUCOSIDASE"/>
    <property type="match status" value="1"/>
</dbReference>
<dbReference type="Gene3D" id="2.60.40.1760">
    <property type="entry name" value="glycosyl hydrolase (family 31)"/>
    <property type="match status" value="1"/>
</dbReference>
<gene>
    <name evidence="7" type="ORF">GSOID_T00029726001</name>
</gene>
<comment type="similarity">
    <text evidence="2 4">Belongs to the glycosyl hydrolase 31 family.</text>
</comment>
<protein>
    <submittedName>
        <fullName evidence="7">Uncharacterized protein</fullName>
    </submittedName>
</protein>
<sequence length="954" mass="108167">MSEKKGKNDKCVLCELDKAGLFGRQSGTVPAFNYSDANKGAKVTWTEATFDEYITDPKKYIPDGAPWCVFPTNYSHYKLDSVSVQTKEYSLSLESAATKDSYPDQQQKLKMVIYDVDRTTVRVRITNEADDRFKVPVPISEPLNPGTDMDKDNENPGLDYIVETAKPDSRFWVKITRRSTNEVLFDTSVAPLLFYDQFLELSVKRPSAYTYGFGETEQGGLKFLDNWHAQGMWARDNGVGTGDNLYGVQPYHVTLEEDGNASGLLFFNANAMEVISTPKPAITYRTIGGELDFMLFTGPGPEAVTQQYTHYLGRSYLFPYWSLGFQLCRYGYANTSEIVTVVEENRDAGIPYDTQYADIDYMERQLDFTLSEEHFSGLPDYIEHIRKEYNMRFILIFDPAISAAAWKDKDGNIYPTYQKGLDKDVYIRGTDGEIEMGKVWPYWPGIYLEDLVQDGNGPTLFPDFTNMNATEPWWTDECRRFLDDEGVQYDALWIDMNEPASFMTDNGNLQCSDKWSNPPFMPNVLDADKGLFWKTICMDGVQAWGKHYDVHSLYGHSMALVTDKTLKALYPDKRSFILTRSQFAGTGRVAGHWLGDNQSQWRQMQWSITGMLEYSLFGFSYTGADICGFWFAATAPMCQRWQQLGAFYPYSRNHNGIGWQDQHPTVFGDEVIESSRNALRIRYSLLPTLYTLMYESNQFGTTTVRSLMAEFPLDRNAADCSDQFLWGSGFMIAPVMEEHAVSRAVYFPADATWYDYNRYEEIEGSGKTKLIQADMMTIPLFARGGTFLTSQWPEVTTVAQRYNPITITYFMDKINPTKTAEGGLFWDDGESLLKEDGDNYMKFKFNPFNGEFTSTCTTSRCVSGGEDDLDIKEFVIVGVQRRLSSVLVNGQPADSTFGVNTATINLSGIKISSEWSIVSPDLIQDSEDAAVTDSTIFLSTLTSTVITILAYFLL</sequence>
<dbReference type="InterPro" id="IPR036909">
    <property type="entry name" value="Cyt_c-like_dom_sf"/>
</dbReference>
<dbReference type="EMBL" id="FN654824">
    <property type="protein sequence ID" value="CBY36695.1"/>
    <property type="molecule type" value="Genomic_DNA"/>
</dbReference>
<dbReference type="CDD" id="cd06602">
    <property type="entry name" value="GH31_MGAM_SI_GAA"/>
    <property type="match status" value="1"/>
</dbReference>
<evidence type="ECO:0000256" key="3">
    <source>
        <dbReference type="ARBA" id="ARBA00023180"/>
    </source>
</evidence>
<dbReference type="InterPro" id="IPR048395">
    <property type="entry name" value="Glyco_hydro_31_C"/>
</dbReference>
<dbReference type="Gene3D" id="1.10.760.10">
    <property type="entry name" value="Cytochrome c-like domain"/>
    <property type="match status" value="1"/>
</dbReference>
<dbReference type="InterPro" id="IPR000322">
    <property type="entry name" value="Glyco_hydro_31_TIM"/>
</dbReference>
<dbReference type="InterPro" id="IPR017853">
    <property type="entry name" value="GH"/>
</dbReference>
<accession>E4YMI6</accession>
<dbReference type="Pfam" id="PF21365">
    <property type="entry name" value="Glyco_hydro_31_3rd"/>
    <property type="match status" value="1"/>
</dbReference>
<dbReference type="GO" id="GO:0030246">
    <property type="term" value="F:carbohydrate binding"/>
    <property type="evidence" value="ECO:0007669"/>
    <property type="project" value="InterPro"/>
</dbReference>
<dbReference type="PANTHER" id="PTHR22762:SF133">
    <property type="entry name" value="P-TYPE DOMAIN-CONTAINING PROTEIN"/>
    <property type="match status" value="1"/>
</dbReference>
<dbReference type="GO" id="GO:0009055">
    <property type="term" value="F:electron transfer activity"/>
    <property type="evidence" value="ECO:0007669"/>
    <property type="project" value="InterPro"/>
</dbReference>
<dbReference type="GO" id="GO:0004558">
    <property type="term" value="F:alpha-1,4-glucosidase activity"/>
    <property type="evidence" value="ECO:0007669"/>
    <property type="project" value="TreeGrafter"/>
</dbReference>
<dbReference type="Proteomes" id="UP000011014">
    <property type="component" value="Unassembled WGS sequence"/>
</dbReference>
<feature type="domain" description="Glycosyl hydrolase family 31 C-terminal" evidence="6">
    <location>
        <begin position="700"/>
        <end position="786"/>
    </location>
</feature>
<evidence type="ECO:0000256" key="1">
    <source>
        <dbReference type="ARBA" id="ARBA00006488"/>
    </source>
</evidence>
<dbReference type="Pfam" id="PF01055">
    <property type="entry name" value="Glyco_hydro_31_2nd"/>
    <property type="match status" value="1"/>
</dbReference>
<keyword evidence="3" id="KW-0325">Glycoprotein</keyword>
<dbReference type="CDD" id="cd14752">
    <property type="entry name" value="GH31_N"/>
    <property type="match status" value="1"/>
</dbReference>
<dbReference type="SUPFAM" id="SSF74650">
    <property type="entry name" value="Galactose mutarotase-like"/>
    <property type="match status" value="1"/>
</dbReference>
<reference evidence="7" key="1">
    <citation type="journal article" date="2010" name="Science">
        <title>Plasticity of animal genome architecture unmasked by rapid evolution of a pelagic tunicate.</title>
        <authorList>
            <person name="Denoeud F."/>
            <person name="Henriet S."/>
            <person name="Mungpakdee S."/>
            <person name="Aury J.M."/>
            <person name="Da Silva C."/>
            <person name="Brinkmann H."/>
            <person name="Mikhaleva J."/>
            <person name="Olsen L.C."/>
            <person name="Jubin C."/>
            <person name="Canestro C."/>
            <person name="Bouquet J.M."/>
            <person name="Danks G."/>
            <person name="Poulain J."/>
            <person name="Campsteijn C."/>
            <person name="Adamski M."/>
            <person name="Cross I."/>
            <person name="Yadetie F."/>
            <person name="Muffato M."/>
            <person name="Louis A."/>
            <person name="Butcher S."/>
            <person name="Tsagkogeorga G."/>
            <person name="Konrad A."/>
            <person name="Singh S."/>
            <person name="Jensen M.F."/>
            <person name="Cong E.H."/>
            <person name="Eikeseth-Otteraa H."/>
            <person name="Noel B."/>
            <person name="Anthouard V."/>
            <person name="Porcel B.M."/>
            <person name="Kachouri-Lafond R."/>
            <person name="Nishino A."/>
            <person name="Ugolini M."/>
            <person name="Chourrout P."/>
            <person name="Nishida H."/>
            <person name="Aasland R."/>
            <person name="Huzurbazar S."/>
            <person name="Westhof E."/>
            <person name="Delsuc F."/>
            <person name="Lehrach H."/>
            <person name="Reinhardt R."/>
            <person name="Weissenbach J."/>
            <person name="Roy S.W."/>
            <person name="Artiguenave F."/>
            <person name="Postlethwait J.H."/>
            <person name="Manak J.R."/>
            <person name="Thompson E.M."/>
            <person name="Jaillon O."/>
            <person name="Du Pasquier L."/>
            <person name="Boudinot P."/>
            <person name="Liberles D.A."/>
            <person name="Volff J.N."/>
            <person name="Philippe H."/>
            <person name="Lenhard B."/>
            <person name="Roest Crollius H."/>
            <person name="Wincker P."/>
            <person name="Chourrout D."/>
        </authorList>
    </citation>
    <scope>NUCLEOTIDE SEQUENCE [LARGE SCALE GENOMIC DNA]</scope>
</reference>
<evidence type="ECO:0000259" key="6">
    <source>
        <dbReference type="Pfam" id="PF21365"/>
    </source>
</evidence>
<evidence type="ECO:0000256" key="2">
    <source>
        <dbReference type="ARBA" id="ARBA00007806"/>
    </source>
</evidence>
<dbReference type="Gene3D" id="2.60.40.1180">
    <property type="entry name" value="Golgi alpha-mannosidase II"/>
    <property type="match status" value="2"/>
</dbReference>
<evidence type="ECO:0000313" key="7">
    <source>
        <dbReference type="EMBL" id="CBY36695.1"/>
    </source>
</evidence>
<comment type="similarity">
    <text evidence="1">Belongs to the cytochrome c family.</text>
</comment>
<dbReference type="InterPro" id="IPR013780">
    <property type="entry name" value="Glyco_hydro_b"/>
</dbReference>
<dbReference type="SUPFAM" id="SSF46626">
    <property type="entry name" value="Cytochrome c"/>
    <property type="match status" value="1"/>
</dbReference>
<dbReference type="AlphaFoldDB" id="E4YMI6"/>
<organism evidence="7">
    <name type="scientific">Oikopleura dioica</name>
    <name type="common">Tunicate</name>
    <dbReference type="NCBI Taxonomy" id="34765"/>
    <lineage>
        <taxon>Eukaryota</taxon>
        <taxon>Metazoa</taxon>
        <taxon>Chordata</taxon>
        <taxon>Tunicata</taxon>
        <taxon>Appendicularia</taxon>
        <taxon>Copelata</taxon>
        <taxon>Oikopleuridae</taxon>
        <taxon>Oikopleura</taxon>
    </lineage>
</organism>
<dbReference type="GO" id="GO:0005975">
    <property type="term" value="P:carbohydrate metabolic process"/>
    <property type="evidence" value="ECO:0007669"/>
    <property type="project" value="InterPro"/>
</dbReference>
<dbReference type="SUPFAM" id="SSF51011">
    <property type="entry name" value="Glycosyl hydrolase domain"/>
    <property type="match status" value="1"/>
</dbReference>
<keyword evidence="4" id="KW-0326">Glycosidase</keyword>
<dbReference type="Gene3D" id="3.20.20.80">
    <property type="entry name" value="Glycosidases"/>
    <property type="match status" value="1"/>
</dbReference>
<evidence type="ECO:0000256" key="4">
    <source>
        <dbReference type="RuleBase" id="RU361185"/>
    </source>
</evidence>